<dbReference type="PROSITE" id="PS50943">
    <property type="entry name" value="HTH_CROC1"/>
    <property type="match status" value="1"/>
</dbReference>
<proteinExistence type="predicted"/>
<evidence type="ECO:0000313" key="5">
    <source>
        <dbReference type="EMBL" id="AGT07888.1"/>
    </source>
</evidence>
<dbReference type="InterPro" id="IPR036286">
    <property type="entry name" value="LexA/Signal_pep-like_sf"/>
</dbReference>
<sequence length="228" mass="24730">MLGALRGDIFPSMETTFKQALEQALNRTGRSLRSVAMAAGVSYEQLKSLQQGKAQKTNVDDAMRVAAAFGVTLDDFYLGKLSPIDHQTIAVAGHVGAGANVPLVDAYEKGDGLFHVAAPAQFTRNGAPKGIVAVEVEGDSMAPMYQPGDVLFYTRHTHEGVPEEDIGRICVVEDDAGMVWVKQVKRGVEPGLFHLISLNTNSENMHNVRIKWAARVMLALPAEMVERI</sequence>
<feature type="domain" description="HTH cro/C1-type" evidence="4">
    <location>
        <begin position="21"/>
        <end position="76"/>
    </location>
</feature>
<evidence type="ECO:0000259" key="4">
    <source>
        <dbReference type="PROSITE" id="PS50943"/>
    </source>
</evidence>
<dbReference type="Gene3D" id="2.10.109.10">
    <property type="entry name" value="Umud Fragment, subunit A"/>
    <property type="match status" value="1"/>
</dbReference>
<dbReference type="GO" id="GO:0003677">
    <property type="term" value="F:DNA binding"/>
    <property type="evidence" value="ECO:0007669"/>
    <property type="project" value="UniProtKB-KW"/>
</dbReference>
<protein>
    <recommendedName>
        <fullName evidence="4">HTH cro/C1-type domain-containing protein</fullName>
    </recommendedName>
</protein>
<dbReference type="eggNOG" id="COG2932">
    <property type="taxonomic scope" value="Bacteria"/>
</dbReference>
<dbReference type="KEGG" id="pami:JCM7686_0779"/>
<dbReference type="Pfam" id="PF00717">
    <property type="entry name" value="Peptidase_S24"/>
    <property type="match status" value="1"/>
</dbReference>
<organism evidence="5 6">
    <name type="scientific">Paracoccus aminophilus JCM 7686</name>
    <dbReference type="NCBI Taxonomy" id="1367847"/>
    <lineage>
        <taxon>Bacteria</taxon>
        <taxon>Pseudomonadati</taxon>
        <taxon>Pseudomonadota</taxon>
        <taxon>Alphaproteobacteria</taxon>
        <taxon>Rhodobacterales</taxon>
        <taxon>Paracoccaceae</taxon>
        <taxon>Paracoccus</taxon>
    </lineage>
</organism>
<dbReference type="HOGENOM" id="CLU_088925_1_0_5"/>
<dbReference type="CDD" id="cd06462">
    <property type="entry name" value="Peptidase_S24_S26"/>
    <property type="match status" value="1"/>
</dbReference>
<dbReference type="AlphaFoldDB" id="S5Y955"/>
<evidence type="ECO:0000313" key="6">
    <source>
        <dbReference type="Proteomes" id="UP000015480"/>
    </source>
</evidence>
<keyword evidence="1" id="KW-0805">Transcription regulation</keyword>
<dbReference type="SUPFAM" id="SSF47413">
    <property type="entry name" value="lambda repressor-like DNA-binding domains"/>
    <property type="match status" value="1"/>
</dbReference>
<dbReference type="InterPro" id="IPR010982">
    <property type="entry name" value="Lambda_DNA-bd_dom_sf"/>
</dbReference>
<keyword evidence="6" id="KW-1185">Reference proteome</keyword>
<dbReference type="Proteomes" id="UP000015480">
    <property type="component" value="Chromosome"/>
</dbReference>
<evidence type="ECO:0000256" key="3">
    <source>
        <dbReference type="ARBA" id="ARBA00023163"/>
    </source>
</evidence>
<dbReference type="InterPro" id="IPR001387">
    <property type="entry name" value="Cro/C1-type_HTH"/>
</dbReference>
<dbReference type="InterPro" id="IPR015927">
    <property type="entry name" value="Peptidase_S24_S26A/B/C"/>
</dbReference>
<evidence type="ECO:0000256" key="2">
    <source>
        <dbReference type="ARBA" id="ARBA00023125"/>
    </source>
</evidence>
<gene>
    <name evidence="5" type="ORF">JCM7686_0779</name>
</gene>
<dbReference type="PANTHER" id="PTHR40661">
    <property type="match status" value="1"/>
</dbReference>
<dbReference type="EMBL" id="CP006650">
    <property type="protein sequence ID" value="AGT07888.1"/>
    <property type="molecule type" value="Genomic_DNA"/>
</dbReference>
<keyword evidence="3" id="KW-0804">Transcription</keyword>
<accession>S5Y955</accession>
<name>S5Y955_PARAH</name>
<dbReference type="PANTHER" id="PTHR40661:SF3">
    <property type="entry name" value="FELS-1 PROPHAGE TRANSCRIPTIONAL REGULATOR"/>
    <property type="match status" value="1"/>
</dbReference>
<reference evidence="5 6" key="1">
    <citation type="journal article" date="2014" name="BMC Genomics">
        <title>Architecture and functions of a multipartite genome of the methylotrophic bacterium Paracoccus aminophilus JCM 7686, containing primary and secondary chromids.</title>
        <authorList>
            <person name="Dziewit L."/>
            <person name="Czarnecki J."/>
            <person name="Wibberg D."/>
            <person name="Radlinska M."/>
            <person name="Mrozek P."/>
            <person name="Szymczak M."/>
            <person name="Schluter A."/>
            <person name="Puhler A."/>
            <person name="Bartosik D."/>
        </authorList>
    </citation>
    <scope>NUCLEOTIDE SEQUENCE [LARGE SCALE GENOMIC DNA]</scope>
    <source>
        <strain evidence="5">JCM 7686</strain>
    </source>
</reference>
<dbReference type="Gene3D" id="1.10.260.40">
    <property type="entry name" value="lambda repressor-like DNA-binding domains"/>
    <property type="match status" value="1"/>
</dbReference>
<evidence type="ECO:0000256" key="1">
    <source>
        <dbReference type="ARBA" id="ARBA00023015"/>
    </source>
</evidence>
<dbReference type="SUPFAM" id="SSF51306">
    <property type="entry name" value="LexA/Signal peptidase"/>
    <property type="match status" value="1"/>
</dbReference>
<dbReference type="PATRIC" id="fig|1367847.3.peg.734"/>
<dbReference type="STRING" id="1367847.JCM7686_0779"/>
<keyword evidence="2" id="KW-0238">DNA-binding</keyword>